<dbReference type="PROSITE" id="PS50262">
    <property type="entry name" value="G_PROTEIN_RECEP_F1_2"/>
    <property type="match status" value="1"/>
</dbReference>
<name>A0A8T2LBJ7_ASTMX</name>
<keyword evidence="5 14" id="KW-0812">Transmembrane</keyword>
<dbReference type="PANTHER" id="PTHR11866:SF4">
    <property type="entry name" value="PROSTAGLANDIN F2-ALPHA RECEPTOR"/>
    <property type="match status" value="1"/>
</dbReference>
<organism evidence="17 18">
    <name type="scientific">Astyanax mexicanus</name>
    <name type="common">Blind cave fish</name>
    <name type="synonym">Astyanax fasciatus mexicanus</name>
    <dbReference type="NCBI Taxonomy" id="7994"/>
    <lineage>
        <taxon>Eukaryota</taxon>
        <taxon>Metazoa</taxon>
        <taxon>Chordata</taxon>
        <taxon>Craniata</taxon>
        <taxon>Vertebrata</taxon>
        <taxon>Euteleostomi</taxon>
        <taxon>Actinopterygii</taxon>
        <taxon>Neopterygii</taxon>
        <taxon>Teleostei</taxon>
        <taxon>Ostariophysi</taxon>
        <taxon>Characiformes</taxon>
        <taxon>Characoidei</taxon>
        <taxon>Acestrorhamphidae</taxon>
        <taxon>Acestrorhamphinae</taxon>
        <taxon>Astyanax</taxon>
    </lineage>
</organism>
<keyword evidence="8 15" id="KW-0472">Membrane</keyword>
<evidence type="ECO:0000256" key="11">
    <source>
        <dbReference type="ARBA" id="ARBA00023180"/>
    </source>
</evidence>
<comment type="caution">
    <text evidence="17">The sequence shown here is derived from an EMBL/GenBank/DDBJ whole genome shotgun (WGS) entry which is preliminary data.</text>
</comment>
<keyword evidence="12 14" id="KW-0807">Transducer</keyword>
<feature type="transmembrane region" description="Helical" evidence="15">
    <location>
        <begin position="197"/>
        <end position="218"/>
    </location>
</feature>
<comment type="similarity">
    <text evidence="14">Belongs to the G-protein coupled receptor 1 family.</text>
</comment>
<evidence type="ECO:0000256" key="15">
    <source>
        <dbReference type="SAM" id="Phobius"/>
    </source>
</evidence>
<evidence type="ECO:0000259" key="16">
    <source>
        <dbReference type="PROSITE" id="PS50262"/>
    </source>
</evidence>
<dbReference type="PRINTS" id="PR00429">
    <property type="entry name" value="THROMBOXANER"/>
</dbReference>
<feature type="transmembrane region" description="Helical" evidence="15">
    <location>
        <begin position="244"/>
        <end position="274"/>
    </location>
</feature>
<evidence type="ECO:0000313" key="17">
    <source>
        <dbReference type="EMBL" id="KAG9266686.1"/>
    </source>
</evidence>
<keyword evidence="10 14" id="KW-0675">Receptor</keyword>
<dbReference type="OrthoDB" id="8949984at2759"/>
<feature type="transmembrane region" description="Helical" evidence="15">
    <location>
        <begin position="79"/>
        <end position="100"/>
    </location>
</feature>
<dbReference type="Pfam" id="PF00001">
    <property type="entry name" value="7tm_1"/>
    <property type="match status" value="1"/>
</dbReference>
<dbReference type="GO" id="GO:0007204">
    <property type="term" value="P:positive regulation of cytosolic calcium ion concentration"/>
    <property type="evidence" value="ECO:0007669"/>
    <property type="project" value="TreeGrafter"/>
</dbReference>
<evidence type="ECO:0000256" key="12">
    <source>
        <dbReference type="ARBA" id="ARBA00023224"/>
    </source>
</evidence>
<dbReference type="InterPro" id="IPR001105">
    <property type="entry name" value="Thbox_rcpt"/>
</dbReference>
<dbReference type="InterPro" id="IPR008365">
    <property type="entry name" value="Prostanoid_rcpt"/>
</dbReference>
<dbReference type="PRINTS" id="PR00237">
    <property type="entry name" value="GPCRRHODOPSN"/>
</dbReference>
<keyword evidence="7 14" id="KW-0297">G-protein coupled receptor</keyword>
<reference evidence="17 18" key="1">
    <citation type="submission" date="2021-07" db="EMBL/GenBank/DDBJ databases">
        <authorList>
            <person name="Imarazene B."/>
            <person name="Zahm M."/>
            <person name="Klopp C."/>
            <person name="Cabau C."/>
            <person name="Beille S."/>
            <person name="Jouanno E."/>
            <person name="Castinel A."/>
            <person name="Lluch J."/>
            <person name="Gil L."/>
            <person name="Kuchtly C."/>
            <person name="Lopez Roques C."/>
            <person name="Donnadieu C."/>
            <person name="Parrinello H."/>
            <person name="Journot L."/>
            <person name="Du K."/>
            <person name="Schartl M."/>
            <person name="Retaux S."/>
            <person name="Guiguen Y."/>
        </authorList>
    </citation>
    <scope>NUCLEOTIDE SEQUENCE [LARGE SCALE GENOMIC DNA]</scope>
    <source>
        <strain evidence="17">Pach_M1</strain>
        <tissue evidence="17">Testis</tissue>
    </source>
</reference>
<keyword evidence="4" id="KW-0597">Phosphoprotein</keyword>
<evidence type="ECO:0000256" key="6">
    <source>
        <dbReference type="ARBA" id="ARBA00022989"/>
    </source>
</evidence>
<gene>
    <name evidence="17" type="primary">PTGFR</name>
    <name evidence="17" type="ORF">AMEX_G19333</name>
</gene>
<feature type="transmembrane region" description="Helical" evidence="15">
    <location>
        <begin position="155"/>
        <end position="176"/>
    </location>
</feature>
<dbReference type="InterPro" id="IPR000276">
    <property type="entry name" value="GPCR_Rhodpsn"/>
</dbReference>
<dbReference type="EMBL" id="JAICCE010000016">
    <property type="protein sequence ID" value="KAG9266686.1"/>
    <property type="molecule type" value="Genomic_DNA"/>
</dbReference>
<dbReference type="PANTHER" id="PTHR11866">
    <property type="entry name" value="G-PROTEIN COUPLED RECEPTOR FAMILY 1 MEMBER"/>
    <property type="match status" value="1"/>
</dbReference>
<evidence type="ECO:0000256" key="9">
    <source>
        <dbReference type="ARBA" id="ARBA00023157"/>
    </source>
</evidence>
<evidence type="ECO:0000256" key="4">
    <source>
        <dbReference type="ARBA" id="ARBA00022553"/>
    </source>
</evidence>
<proteinExistence type="inferred from homology"/>
<evidence type="ECO:0000313" key="18">
    <source>
        <dbReference type="Proteomes" id="UP000752171"/>
    </source>
</evidence>
<keyword evidence="6 15" id="KW-1133">Transmembrane helix</keyword>
<dbReference type="GO" id="GO:0005886">
    <property type="term" value="C:plasma membrane"/>
    <property type="evidence" value="ECO:0007669"/>
    <property type="project" value="UniProtKB-SubCell"/>
</dbReference>
<feature type="domain" description="G-protein coupled receptors family 1 profile" evidence="16">
    <location>
        <begin position="88"/>
        <end position="351"/>
    </location>
</feature>
<feature type="transmembrane region" description="Helical" evidence="15">
    <location>
        <begin position="295"/>
        <end position="315"/>
    </location>
</feature>
<dbReference type="PRINTS" id="PR01788">
    <property type="entry name" value="PROSTANOIDR"/>
</dbReference>
<dbReference type="GO" id="GO:0007189">
    <property type="term" value="P:adenylate cyclase-activating G protein-coupled receptor signaling pathway"/>
    <property type="evidence" value="ECO:0007669"/>
    <property type="project" value="TreeGrafter"/>
</dbReference>
<dbReference type="SUPFAM" id="SSF81321">
    <property type="entry name" value="Family A G protein-coupled receptor-like"/>
    <property type="match status" value="1"/>
</dbReference>
<dbReference type="PROSITE" id="PS00237">
    <property type="entry name" value="G_PROTEIN_RECEP_F1_1"/>
    <property type="match status" value="1"/>
</dbReference>
<dbReference type="Proteomes" id="UP000752171">
    <property type="component" value="Unassembled WGS sequence"/>
</dbReference>
<keyword evidence="11" id="KW-0325">Glycoprotein</keyword>
<feature type="transmembrane region" description="Helical" evidence="15">
    <location>
        <begin position="112"/>
        <end position="135"/>
    </location>
</feature>
<dbReference type="GO" id="GO:0004960">
    <property type="term" value="F:thromboxane receptor activity"/>
    <property type="evidence" value="ECO:0007669"/>
    <property type="project" value="InterPro"/>
</dbReference>
<evidence type="ECO:0000256" key="13">
    <source>
        <dbReference type="ARBA" id="ARBA00029815"/>
    </source>
</evidence>
<keyword evidence="3" id="KW-1003">Cell membrane</keyword>
<protein>
    <recommendedName>
        <fullName evidence="2">Thromboxane A2 receptor</fullName>
    </recommendedName>
    <alternativeName>
        <fullName evidence="13">Prostanoid TP receptor</fullName>
    </alternativeName>
</protein>
<dbReference type="AlphaFoldDB" id="A0A8T2LBJ7"/>
<dbReference type="GO" id="GO:0006954">
    <property type="term" value="P:inflammatory response"/>
    <property type="evidence" value="ECO:0007669"/>
    <property type="project" value="TreeGrafter"/>
</dbReference>
<comment type="subcellular location">
    <subcellularLocation>
        <location evidence="1">Cell membrane</location>
        <topology evidence="1">Multi-pass membrane protein</topology>
    </subcellularLocation>
</comment>
<evidence type="ECO:0000256" key="8">
    <source>
        <dbReference type="ARBA" id="ARBA00023136"/>
    </source>
</evidence>
<evidence type="ECO:0000256" key="14">
    <source>
        <dbReference type="RuleBase" id="RU000688"/>
    </source>
</evidence>
<accession>A0A8T2LBJ7</accession>
<keyword evidence="9" id="KW-1015">Disulfide bond</keyword>
<evidence type="ECO:0000256" key="5">
    <source>
        <dbReference type="ARBA" id="ARBA00022692"/>
    </source>
</evidence>
<sequence length="421" mass="47959">MFLYWSCWLGSVSSTWQPISLRTTERWKQQLPDPDCISISWLQLDWSIMSHNGTPKAEPASNVYNESCGNEDMSVTSSVITMTVGILSNTLALFIVLKAYRRFRLKSKASFLFFASGLVLTDFLGHVINGTMALYVYASGKHWKNFDPKQVFCEFFGVCMAFFGLSPLLLGSVMAVERCFGVTRPLFHSMALTANRISKLLVLTWLLALLVALLPLLVQRPYQVQGSRSWCFFHMVGTRDWLDILLPMVFSLLGLLALLVSVVCNSVTGFTVLWSRLRREQNHHRHHRSSIHTEMVCQLLAIMIVSLMCWGPLLFKIIILTLQEQGKDEYRQLLLTVRLATWNQILDPWVYILLRKAVLKRLFLLTQGCRSPRPKHTFGWRCSALMSSMETSTSVNSRPEFIHLKDLSLAGTAMKPIGQIL</sequence>
<evidence type="ECO:0000256" key="7">
    <source>
        <dbReference type="ARBA" id="ARBA00023040"/>
    </source>
</evidence>
<dbReference type="InterPro" id="IPR017452">
    <property type="entry name" value="GPCR_Rhodpsn_7TM"/>
</dbReference>
<evidence type="ECO:0000256" key="3">
    <source>
        <dbReference type="ARBA" id="ARBA00022475"/>
    </source>
</evidence>
<dbReference type="FunFam" id="1.20.1070.10:FF:000163">
    <property type="entry name" value="Thromboxane A2 receptor"/>
    <property type="match status" value="1"/>
</dbReference>
<dbReference type="Gene3D" id="1.20.1070.10">
    <property type="entry name" value="Rhodopsin 7-helix transmembrane proteins"/>
    <property type="match status" value="1"/>
</dbReference>
<evidence type="ECO:0000256" key="1">
    <source>
        <dbReference type="ARBA" id="ARBA00004651"/>
    </source>
</evidence>
<evidence type="ECO:0000256" key="10">
    <source>
        <dbReference type="ARBA" id="ARBA00023170"/>
    </source>
</evidence>
<dbReference type="GO" id="GO:0004958">
    <property type="term" value="F:prostaglandin F receptor activity"/>
    <property type="evidence" value="ECO:0007669"/>
    <property type="project" value="TreeGrafter"/>
</dbReference>
<evidence type="ECO:0000256" key="2">
    <source>
        <dbReference type="ARBA" id="ARBA00017628"/>
    </source>
</evidence>